<dbReference type="Gene3D" id="3.20.20.380">
    <property type="entry name" value="Copper homeostasis (CutC) domain"/>
    <property type="match status" value="1"/>
</dbReference>
<keyword evidence="4" id="KW-1185">Reference proteome</keyword>
<organism evidence="3 4">
    <name type="scientific">Pontimicrobium aquaticum</name>
    <dbReference type="NCBI Taxonomy" id="2565367"/>
    <lineage>
        <taxon>Bacteria</taxon>
        <taxon>Pseudomonadati</taxon>
        <taxon>Bacteroidota</taxon>
        <taxon>Flavobacteriia</taxon>
        <taxon>Flavobacteriales</taxon>
        <taxon>Flavobacteriaceae</taxon>
        <taxon>Pontimicrobium</taxon>
    </lineage>
</organism>
<comment type="caution">
    <text evidence="3">The sequence shown here is derived from an EMBL/GenBank/DDBJ whole genome shotgun (WGS) entry which is preliminary data.</text>
</comment>
<dbReference type="AlphaFoldDB" id="A0A4U0EW74"/>
<protein>
    <recommendedName>
        <fullName evidence="2">PF03932 family protein CutC</fullName>
    </recommendedName>
</protein>
<dbReference type="SUPFAM" id="SSF110395">
    <property type="entry name" value="CutC-like"/>
    <property type="match status" value="1"/>
</dbReference>
<accession>A0A4U0EW74</accession>
<gene>
    <name evidence="2" type="primary">cutC</name>
    <name evidence="3" type="ORF">E5167_09535</name>
</gene>
<evidence type="ECO:0000313" key="4">
    <source>
        <dbReference type="Proteomes" id="UP000307657"/>
    </source>
</evidence>
<dbReference type="HAMAP" id="MF_00795">
    <property type="entry name" value="CutC"/>
    <property type="match status" value="1"/>
</dbReference>
<dbReference type="InterPro" id="IPR036822">
    <property type="entry name" value="CutC-like_dom_sf"/>
</dbReference>
<dbReference type="PANTHER" id="PTHR12598">
    <property type="entry name" value="COPPER HOMEOSTASIS PROTEIN CUTC"/>
    <property type="match status" value="1"/>
</dbReference>
<dbReference type="PANTHER" id="PTHR12598:SF0">
    <property type="entry name" value="COPPER HOMEOSTASIS PROTEIN CUTC HOMOLOG"/>
    <property type="match status" value="1"/>
</dbReference>
<dbReference type="InterPro" id="IPR005627">
    <property type="entry name" value="CutC-like"/>
</dbReference>
<dbReference type="FunFam" id="3.20.20.380:FF:000001">
    <property type="entry name" value="Copper homeostasis protein CutC"/>
    <property type="match status" value="1"/>
</dbReference>
<evidence type="ECO:0000256" key="2">
    <source>
        <dbReference type="HAMAP-Rule" id="MF_00795"/>
    </source>
</evidence>
<proteinExistence type="inferred from homology"/>
<comment type="caution">
    <text evidence="2">Once thought to be involved in copper homeostasis, experiments in E.coli have shown this is not the case.</text>
</comment>
<reference evidence="3 4" key="1">
    <citation type="submission" date="2019-04" db="EMBL/GenBank/DDBJ databases">
        <title>Lacinutrix sp. nov., isolated from marine water.</title>
        <authorList>
            <person name="Kim W."/>
        </authorList>
    </citation>
    <scope>NUCLEOTIDE SEQUENCE [LARGE SCALE GENOMIC DNA]</scope>
    <source>
        <strain evidence="3 4">CAU 1491</strain>
    </source>
</reference>
<dbReference type="Pfam" id="PF03932">
    <property type="entry name" value="CutC"/>
    <property type="match status" value="1"/>
</dbReference>
<dbReference type="RefSeq" id="WP_136843426.1">
    <property type="nucleotide sequence ID" value="NZ_SUPL01000004.1"/>
</dbReference>
<comment type="subcellular location">
    <subcellularLocation>
        <location evidence="2">Cytoplasm</location>
    </subcellularLocation>
</comment>
<dbReference type="Proteomes" id="UP000307657">
    <property type="component" value="Unassembled WGS sequence"/>
</dbReference>
<dbReference type="GO" id="GO:0005737">
    <property type="term" value="C:cytoplasm"/>
    <property type="evidence" value="ECO:0007669"/>
    <property type="project" value="UniProtKB-SubCell"/>
</dbReference>
<dbReference type="GO" id="GO:0005507">
    <property type="term" value="F:copper ion binding"/>
    <property type="evidence" value="ECO:0007669"/>
    <property type="project" value="TreeGrafter"/>
</dbReference>
<keyword evidence="2" id="KW-0963">Cytoplasm</keyword>
<dbReference type="EMBL" id="SUPL01000004">
    <property type="protein sequence ID" value="TJY36090.1"/>
    <property type="molecule type" value="Genomic_DNA"/>
</dbReference>
<evidence type="ECO:0000256" key="1">
    <source>
        <dbReference type="ARBA" id="ARBA00007768"/>
    </source>
</evidence>
<name>A0A4U0EW74_9FLAO</name>
<sequence>MLLEICANSYQSAKNAQEAGAHRVELCQELSVGGVTPSYGLLKQVTDTLSIPVFVLIRPRSGNFVYTEEEFDIIKQDIQLCKNLGCAGIVSGVLNKDNTIDIERTKELVELSRPLQFTFHRAFDCVDNPSKALEQLIVLGVDRVLTSGLETSAEKGLNLLKRLNEQANGRITILAGGGINSDNTTLFKDVGLNEIHASASTEIESDGSLFSTPLTYSDPKKIKAILDAI</sequence>
<evidence type="ECO:0000313" key="3">
    <source>
        <dbReference type="EMBL" id="TJY36090.1"/>
    </source>
</evidence>
<dbReference type="OrthoDB" id="9815677at2"/>
<comment type="similarity">
    <text evidence="1 2">Belongs to the CutC family.</text>
</comment>